<comment type="caution">
    <text evidence="2">The sequence shown here is derived from an EMBL/GenBank/DDBJ whole genome shotgun (WGS) entry which is preliminary data.</text>
</comment>
<dbReference type="RefSeq" id="WP_377569978.1">
    <property type="nucleotide sequence ID" value="NZ_JBHTMP010000014.1"/>
</dbReference>
<feature type="transmembrane region" description="Helical" evidence="1">
    <location>
        <begin position="40"/>
        <end position="60"/>
    </location>
</feature>
<feature type="transmembrane region" description="Helical" evidence="1">
    <location>
        <begin position="236"/>
        <end position="256"/>
    </location>
</feature>
<gene>
    <name evidence="2" type="ORF">ACFQ4H_11580</name>
</gene>
<name>A0ABW3YBC1_9ACTN</name>
<accession>A0ABW3YBC1</accession>
<sequence length="261" mass="27232">MTTAIGYAPTTSTAAATGPSLGRLTGVELRKMADTRSGRWLLAVTALISAALVTIMLFVAEPRDLTLAGLFEPTLLPSGVLLPVLGILAVTSEWTQRTALTTFVLVPDRRRIAAAKLVAAVLLAAGSIGAGLGFAALGNIVGMVAADGAGNWRLNWAMLGAALLVQTINVVMGVAFGMLLMNSATAIVLYFLLPTVWGVLGEMIRALATPAGWLDLTVTTTALIENEMTSEGWAKLGVSVAVWVLLPLTAGLVRLLRREVV</sequence>
<reference evidence="3" key="1">
    <citation type="journal article" date="2019" name="Int. J. Syst. Evol. Microbiol.">
        <title>The Global Catalogue of Microorganisms (GCM) 10K type strain sequencing project: providing services to taxonomists for standard genome sequencing and annotation.</title>
        <authorList>
            <consortium name="The Broad Institute Genomics Platform"/>
            <consortium name="The Broad Institute Genome Sequencing Center for Infectious Disease"/>
            <person name="Wu L."/>
            <person name="Ma J."/>
        </authorList>
    </citation>
    <scope>NUCLEOTIDE SEQUENCE [LARGE SCALE GENOMIC DNA]</scope>
    <source>
        <strain evidence="3">JCM 31037</strain>
    </source>
</reference>
<dbReference type="EMBL" id="JBHTMP010000014">
    <property type="protein sequence ID" value="MFD1321729.1"/>
    <property type="molecule type" value="Genomic_DNA"/>
</dbReference>
<keyword evidence="1" id="KW-0812">Transmembrane</keyword>
<feature type="transmembrane region" description="Helical" evidence="1">
    <location>
        <begin position="117"/>
        <end position="144"/>
    </location>
</feature>
<organism evidence="2 3">
    <name type="scientific">Micromonospora sonneratiae</name>
    <dbReference type="NCBI Taxonomy" id="1184706"/>
    <lineage>
        <taxon>Bacteria</taxon>
        <taxon>Bacillati</taxon>
        <taxon>Actinomycetota</taxon>
        <taxon>Actinomycetes</taxon>
        <taxon>Micromonosporales</taxon>
        <taxon>Micromonosporaceae</taxon>
        <taxon>Micromonospora</taxon>
    </lineage>
</organism>
<feature type="transmembrane region" description="Helical" evidence="1">
    <location>
        <begin position="187"/>
        <end position="208"/>
    </location>
</feature>
<evidence type="ECO:0000256" key="1">
    <source>
        <dbReference type="SAM" id="Phobius"/>
    </source>
</evidence>
<keyword evidence="3" id="KW-1185">Reference proteome</keyword>
<feature type="transmembrane region" description="Helical" evidence="1">
    <location>
        <begin position="156"/>
        <end position="180"/>
    </location>
</feature>
<dbReference type="Proteomes" id="UP001597260">
    <property type="component" value="Unassembled WGS sequence"/>
</dbReference>
<evidence type="ECO:0000313" key="2">
    <source>
        <dbReference type="EMBL" id="MFD1321729.1"/>
    </source>
</evidence>
<protein>
    <submittedName>
        <fullName evidence="2">ABC transporter permease</fullName>
    </submittedName>
</protein>
<keyword evidence="1" id="KW-0472">Membrane</keyword>
<proteinExistence type="predicted"/>
<feature type="transmembrane region" description="Helical" evidence="1">
    <location>
        <begin position="80"/>
        <end position="105"/>
    </location>
</feature>
<keyword evidence="1" id="KW-1133">Transmembrane helix</keyword>
<evidence type="ECO:0000313" key="3">
    <source>
        <dbReference type="Proteomes" id="UP001597260"/>
    </source>
</evidence>